<dbReference type="EnsemblPlants" id="EMT26956">
    <property type="protein sequence ID" value="EMT26956"/>
    <property type="gene ID" value="F775_08925"/>
</dbReference>
<dbReference type="AlphaFoldDB" id="M8CT78"/>
<protein>
    <submittedName>
        <fullName evidence="2">Uncharacterized protein</fullName>
    </submittedName>
</protein>
<feature type="region of interest" description="Disordered" evidence="1">
    <location>
        <begin position="1"/>
        <end position="74"/>
    </location>
</feature>
<proteinExistence type="predicted"/>
<sequence>MARHAEQTSNEATMRGTDGKKNHHGAFSLGVVQARGLPRPPGGVPQGFRHLPLLPRSRRERRSLGETGIDGEAS</sequence>
<accession>M8CT78</accession>
<reference evidence="2" key="1">
    <citation type="submission" date="2015-06" db="UniProtKB">
        <authorList>
            <consortium name="EnsemblPlants"/>
        </authorList>
    </citation>
    <scope>IDENTIFICATION</scope>
</reference>
<organism evidence="2">
    <name type="scientific">Aegilops tauschii</name>
    <name type="common">Tausch's goatgrass</name>
    <name type="synonym">Aegilops squarrosa</name>
    <dbReference type="NCBI Taxonomy" id="37682"/>
    <lineage>
        <taxon>Eukaryota</taxon>
        <taxon>Viridiplantae</taxon>
        <taxon>Streptophyta</taxon>
        <taxon>Embryophyta</taxon>
        <taxon>Tracheophyta</taxon>
        <taxon>Spermatophyta</taxon>
        <taxon>Magnoliopsida</taxon>
        <taxon>Liliopsida</taxon>
        <taxon>Poales</taxon>
        <taxon>Poaceae</taxon>
        <taxon>BOP clade</taxon>
        <taxon>Pooideae</taxon>
        <taxon>Triticodae</taxon>
        <taxon>Triticeae</taxon>
        <taxon>Triticinae</taxon>
        <taxon>Aegilops</taxon>
    </lineage>
</organism>
<evidence type="ECO:0000256" key="1">
    <source>
        <dbReference type="SAM" id="MobiDB-lite"/>
    </source>
</evidence>
<name>M8CT78_AEGTA</name>
<evidence type="ECO:0000313" key="2">
    <source>
        <dbReference type="EnsemblPlants" id="EMT26956"/>
    </source>
</evidence>